<evidence type="ECO:0000256" key="7">
    <source>
        <dbReference type="ARBA" id="ARBA00023136"/>
    </source>
</evidence>
<keyword evidence="6 9" id="KW-1133">Transmembrane helix</keyword>
<dbReference type="GO" id="GO:0005886">
    <property type="term" value="C:plasma membrane"/>
    <property type="evidence" value="ECO:0007669"/>
    <property type="project" value="UniProtKB-SubCell"/>
</dbReference>
<evidence type="ECO:0000256" key="5">
    <source>
        <dbReference type="ARBA" id="ARBA00022692"/>
    </source>
</evidence>
<keyword evidence="7 8" id="KW-0472">Membrane</keyword>
<evidence type="ECO:0000313" key="11">
    <source>
        <dbReference type="Proteomes" id="UP000075430"/>
    </source>
</evidence>
<feature type="transmembrane region" description="Helical" evidence="9">
    <location>
        <begin position="115"/>
        <end position="137"/>
    </location>
</feature>
<keyword evidence="11" id="KW-1185">Reference proteome</keyword>
<gene>
    <name evidence="10" type="ORF">AXI58_14540</name>
</gene>
<dbReference type="PANTHER" id="PTHR34295:SF4">
    <property type="entry name" value="BIOTIN TRANSPORTER BIOY-RELATED"/>
    <property type="match status" value="1"/>
</dbReference>
<comment type="subcellular location">
    <subcellularLocation>
        <location evidence="1 8">Cell membrane</location>
        <topology evidence="1 8">Multi-pass membrane protein</topology>
    </subcellularLocation>
</comment>
<dbReference type="Proteomes" id="UP000075430">
    <property type="component" value="Unassembled WGS sequence"/>
</dbReference>
<comment type="caution">
    <text evidence="10">The sequence shown here is derived from an EMBL/GenBank/DDBJ whole genome shotgun (WGS) entry which is preliminary data.</text>
</comment>
<keyword evidence="3 8" id="KW-0813">Transport</keyword>
<feature type="transmembrane region" description="Helical" evidence="9">
    <location>
        <begin position="78"/>
        <end position="103"/>
    </location>
</feature>
<comment type="similarity">
    <text evidence="2 8">Belongs to the BioY family.</text>
</comment>
<keyword evidence="5 9" id="KW-0812">Transmembrane</keyword>
<reference evidence="11" key="1">
    <citation type="submission" date="2016-02" db="EMBL/GenBank/DDBJ databases">
        <authorList>
            <person name="Dunlap C."/>
        </authorList>
    </citation>
    <scope>NUCLEOTIDE SEQUENCE [LARGE SCALE GENOMIC DNA]</scope>
    <source>
        <strain evidence="11">NRRL B-41092</strain>
    </source>
</reference>
<evidence type="ECO:0000256" key="2">
    <source>
        <dbReference type="ARBA" id="ARBA00010692"/>
    </source>
</evidence>
<feature type="transmembrane region" description="Helical" evidence="9">
    <location>
        <begin position="52"/>
        <end position="71"/>
    </location>
</feature>
<protein>
    <recommendedName>
        <fullName evidence="8">Biotin transporter</fullName>
    </recommendedName>
</protein>
<dbReference type="PIRSF" id="PIRSF016661">
    <property type="entry name" value="BioY"/>
    <property type="match status" value="1"/>
</dbReference>
<evidence type="ECO:0000313" key="10">
    <source>
        <dbReference type="EMBL" id="KXZ20848.1"/>
    </source>
</evidence>
<accession>A0A150F7Z6</accession>
<dbReference type="Gene3D" id="1.10.1760.20">
    <property type="match status" value="1"/>
</dbReference>
<dbReference type="Pfam" id="PF02632">
    <property type="entry name" value="BioY"/>
    <property type="match status" value="1"/>
</dbReference>
<proteinExistence type="inferred from homology"/>
<evidence type="ECO:0000256" key="1">
    <source>
        <dbReference type="ARBA" id="ARBA00004651"/>
    </source>
</evidence>
<dbReference type="AlphaFoldDB" id="A0A150F7Z6"/>
<dbReference type="OrthoDB" id="9803495at2"/>
<dbReference type="PANTHER" id="PTHR34295">
    <property type="entry name" value="BIOTIN TRANSPORTER BIOY"/>
    <property type="match status" value="1"/>
</dbReference>
<evidence type="ECO:0000256" key="8">
    <source>
        <dbReference type="PIRNR" id="PIRNR016661"/>
    </source>
</evidence>
<evidence type="ECO:0000256" key="4">
    <source>
        <dbReference type="ARBA" id="ARBA00022475"/>
    </source>
</evidence>
<sequence>MKLTEMMHIAVFTAIMGVLGLIPPLFLSFTPVPITLQTVGVLLSGSILKPKAAFLSQLLFLLLVAFGAPLLSGGRGGFGVFFGPSAGYLLSYPLAALLLSISIQSLRAVSVPRLFIRQFLFGVLLLYVIGVPVQAAMMHIDIWTAAKLSLVYVPGDLLKAAAASFAAVRIRKTLQVSQLLYTKGS</sequence>
<evidence type="ECO:0000256" key="6">
    <source>
        <dbReference type="ARBA" id="ARBA00022989"/>
    </source>
</evidence>
<evidence type="ECO:0000256" key="3">
    <source>
        <dbReference type="ARBA" id="ARBA00022448"/>
    </source>
</evidence>
<evidence type="ECO:0000256" key="9">
    <source>
        <dbReference type="SAM" id="Phobius"/>
    </source>
</evidence>
<dbReference type="GO" id="GO:0015225">
    <property type="term" value="F:biotin transmembrane transporter activity"/>
    <property type="evidence" value="ECO:0007669"/>
    <property type="project" value="UniProtKB-UniRule"/>
</dbReference>
<name>A0A150F7Z6_9BACI</name>
<dbReference type="EMBL" id="LSBA01000009">
    <property type="protein sequence ID" value="KXZ20848.1"/>
    <property type="molecule type" value="Genomic_DNA"/>
</dbReference>
<keyword evidence="4 8" id="KW-1003">Cell membrane</keyword>
<dbReference type="STRING" id="1793963.AXI58_14540"/>
<dbReference type="InterPro" id="IPR003784">
    <property type="entry name" value="BioY"/>
</dbReference>
<organism evidence="10 11">
    <name type="scientific">Bacillus nakamurai</name>
    <dbReference type="NCBI Taxonomy" id="1793963"/>
    <lineage>
        <taxon>Bacteria</taxon>
        <taxon>Bacillati</taxon>
        <taxon>Bacillota</taxon>
        <taxon>Bacilli</taxon>
        <taxon>Bacillales</taxon>
        <taxon>Bacillaceae</taxon>
        <taxon>Bacillus</taxon>
    </lineage>
</organism>
<dbReference type="RefSeq" id="WP_061521475.1">
    <property type="nucleotide sequence ID" value="NZ_JAJJBV010000013.1"/>
</dbReference>